<organism evidence="4 5">
    <name type="scientific">Duganella radicis</name>
    <dbReference type="NCBI Taxonomy" id="551988"/>
    <lineage>
        <taxon>Bacteria</taxon>
        <taxon>Pseudomonadati</taxon>
        <taxon>Pseudomonadota</taxon>
        <taxon>Betaproteobacteria</taxon>
        <taxon>Burkholderiales</taxon>
        <taxon>Oxalobacteraceae</taxon>
        <taxon>Telluria group</taxon>
        <taxon>Duganella</taxon>
    </lineage>
</organism>
<gene>
    <name evidence="4" type="ORF">GM676_08040</name>
</gene>
<keyword evidence="5" id="KW-1185">Reference proteome</keyword>
<dbReference type="AlphaFoldDB" id="A0A6L6PF14"/>
<dbReference type="Pfam" id="PF15978">
    <property type="entry name" value="TnsD"/>
    <property type="match status" value="1"/>
</dbReference>
<dbReference type="RefSeq" id="WP_155463001.1">
    <property type="nucleotide sequence ID" value="NZ_WNKY01000005.1"/>
</dbReference>
<evidence type="ECO:0000259" key="3">
    <source>
        <dbReference type="Pfam" id="PF15978"/>
    </source>
</evidence>
<dbReference type="InterPro" id="IPR009492">
    <property type="entry name" value="TniQ"/>
</dbReference>
<proteinExistence type="predicted"/>
<dbReference type="EMBL" id="WNKY01000005">
    <property type="protein sequence ID" value="MTV37533.1"/>
    <property type="molecule type" value="Genomic_DNA"/>
</dbReference>
<dbReference type="Proteomes" id="UP000475582">
    <property type="component" value="Unassembled WGS sequence"/>
</dbReference>
<accession>A0A6L6PF14</accession>
<name>A0A6L6PF14_9BURK</name>
<feature type="domain" description="Transposon Tn7 transposition protein TnsD C-terminal" evidence="3">
    <location>
        <begin position="203"/>
        <end position="311"/>
    </location>
</feature>
<comment type="caution">
    <text evidence="4">The sequence shown here is derived from an EMBL/GenBank/DDBJ whole genome shotgun (WGS) entry which is preliminary data.</text>
</comment>
<sequence>MSKRASTILTHFPSGLPYEHIASRVTRFHIQSGNLSSLVTFQQLFERLPFSLSALVQPNLQKLASRLPGDARDNLDFIEIKSTLRPLFQQFYVGTEHKSGPKSQSVRWIVGEKGLMKICPHCLIADKEEHGWPYLHRSHQIPGITTCWRHGAALLERCPDCSCPYSLPNQLVETAWRGCSCGLNTKALASRPVPEPTKHEHQLAQFAHDLIEAESIQLTRAQLAQLYRQQAHALGMQYGAFRINRQLLIKRVIAFFGPALLSRIDPAFRKKRNTGWLKVFEEKSNTESPLYRHILMSFFLFRSYKVFREKAIAITQEVSQHDNLESSKEQEAANAADKLFAQLEQAALRYHSDITQLWASHTGTMRRLLKLDPAMFKQLENKLQTMPRRRKKIQPRVLTAQLADDDQLWAQAIEKAAKQLYEANDWPIWVTKNRIIKSAQSHMKKKRTLTVDEYPLAIGMLETYAEGQWHFYARRIAWLLHSLIDTDTPDYVIRTISRLEYHKCRAVIAHFEDCPRGTGTSAQVVSDYLARRNISRDWSGPDPTREFDNPGRSYRLRTSRAGKKGELAPRPYAKHVNQLKKPATSTSPSTRG</sequence>
<evidence type="ECO:0000313" key="4">
    <source>
        <dbReference type="EMBL" id="MTV37533.1"/>
    </source>
</evidence>
<feature type="compositionally biased region" description="Polar residues" evidence="1">
    <location>
        <begin position="583"/>
        <end position="592"/>
    </location>
</feature>
<feature type="region of interest" description="Disordered" evidence="1">
    <location>
        <begin position="539"/>
        <end position="592"/>
    </location>
</feature>
<evidence type="ECO:0000313" key="5">
    <source>
        <dbReference type="Proteomes" id="UP000475582"/>
    </source>
</evidence>
<evidence type="ECO:0000256" key="1">
    <source>
        <dbReference type="SAM" id="MobiDB-lite"/>
    </source>
</evidence>
<evidence type="ECO:0000259" key="2">
    <source>
        <dbReference type="Pfam" id="PF06527"/>
    </source>
</evidence>
<dbReference type="InterPro" id="IPR032750">
    <property type="entry name" value="TnsD_C"/>
</dbReference>
<dbReference type="Pfam" id="PF06527">
    <property type="entry name" value="TniQ"/>
    <property type="match status" value="1"/>
</dbReference>
<protein>
    <submittedName>
        <fullName evidence="4">Uncharacterized protein</fullName>
    </submittedName>
</protein>
<feature type="domain" description="TniQ" evidence="2">
    <location>
        <begin position="13"/>
        <end position="154"/>
    </location>
</feature>
<reference evidence="4 5" key="1">
    <citation type="submission" date="2019-11" db="EMBL/GenBank/DDBJ databases">
        <title>Type strains purchased from KCTC, JCM and DSMZ.</title>
        <authorList>
            <person name="Lu H."/>
        </authorList>
    </citation>
    <scope>NUCLEOTIDE SEQUENCE [LARGE SCALE GENOMIC DNA]</scope>
    <source>
        <strain evidence="4 5">KCTC 22382</strain>
    </source>
</reference>
<dbReference type="OrthoDB" id="470139at2"/>